<keyword evidence="2" id="KW-0238">DNA-binding</keyword>
<organism evidence="5 6">
    <name type="scientific">Amycolatopsis orientalis</name>
    <name type="common">Nocardia orientalis</name>
    <dbReference type="NCBI Taxonomy" id="31958"/>
    <lineage>
        <taxon>Bacteria</taxon>
        <taxon>Bacillati</taxon>
        <taxon>Actinomycetota</taxon>
        <taxon>Actinomycetes</taxon>
        <taxon>Pseudonocardiales</taxon>
        <taxon>Pseudonocardiaceae</taxon>
        <taxon>Amycolatopsis</taxon>
    </lineage>
</organism>
<dbReference type="GO" id="GO:0003700">
    <property type="term" value="F:DNA-binding transcription factor activity"/>
    <property type="evidence" value="ECO:0007669"/>
    <property type="project" value="InterPro"/>
</dbReference>
<dbReference type="AlphaFoldDB" id="A0A193C1D6"/>
<dbReference type="SMART" id="SM00342">
    <property type="entry name" value="HTH_ARAC"/>
    <property type="match status" value="1"/>
</dbReference>
<evidence type="ECO:0000313" key="5">
    <source>
        <dbReference type="EMBL" id="ANN18234.1"/>
    </source>
</evidence>
<keyword evidence="1" id="KW-0805">Transcription regulation</keyword>
<sequence length="324" mass="36008">MAAPSQPVLFETRDHERWGEYISGAYGSSIRLGSPRDGHLLRHTRLAVDTFTIDTVQTIDMTYAVESLPTLMISRHRTATFEYRSGGAEHRFGPGEMFLLSRSEVGTPYWLRTPQGGLQGISVPFPVLGQVAATAETRRPAPLLFTDLRPGTRAAARQLAATIDYLEASLRDRPRTMAEPLVAGTAGRLLAATVLHTFPNTALVEPTIEDRHDAHSATLRRAMAFIDDNAHRDINAADIAAAHVSIRALQYAFRRHRDTTPMGYLRQARLHQAHRELLAAGPDTGVTVTEIAARWGFFHPGRFAAYYRTVYACPPYQTLRRDGH</sequence>
<keyword evidence="6" id="KW-1185">Reference proteome</keyword>
<evidence type="ECO:0000256" key="1">
    <source>
        <dbReference type="ARBA" id="ARBA00023015"/>
    </source>
</evidence>
<dbReference type="KEGG" id="aori:SD37_23055"/>
<dbReference type="RefSeq" id="WP_044854942.1">
    <property type="nucleotide sequence ID" value="NZ_CP016174.1"/>
</dbReference>
<evidence type="ECO:0000256" key="2">
    <source>
        <dbReference type="ARBA" id="ARBA00023125"/>
    </source>
</evidence>
<dbReference type="EMBL" id="CP016174">
    <property type="protein sequence ID" value="ANN18234.1"/>
    <property type="molecule type" value="Genomic_DNA"/>
</dbReference>
<dbReference type="Gene3D" id="1.10.10.60">
    <property type="entry name" value="Homeodomain-like"/>
    <property type="match status" value="1"/>
</dbReference>
<evidence type="ECO:0000256" key="3">
    <source>
        <dbReference type="ARBA" id="ARBA00023163"/>
    </source>
</evidence>
<protein>
    <recommendedName>
        <fullName evidence="4">HTH araC/xylS-type domain-containing protein</fullName>
    </recommendedName>
</protein>
<reference evidence="5 6" key="1">
    <citation type="journal article" date="2015" name="Genome Announc.">
        <title>Draft Genome Sequence of Norvancomycin-Producing Strain Amycolatopsis orientalis CPCC200066.</title>
        <authorList>
            <person name="Lei X."/>
            <person name="Yuan F."/>
            <person name="Shi Y."/>
            <person name="Li X."/>
            <person name="Wang L."/>
            <person name="Hong B."/>
        </authorList>
    </citation>
    <scope>NUCLEOTIDE SEQUENCE [LARGE SCALE GENOMIC DNA]</scope>
    <source>
        <strain evidence="5 6">B-37</strain>
    </source>
</reference>
<dbReference type="InterPro" id="IPR018060">
    <property type="entry name" value="HTH_AraC"/>
</dbReference>
<dbReference type="GO" id="GO:0043565">
    <property type="term" value="F:sequence-specific DNA binding"/>
    <property type="evidence" value="ECO:0007669"/>
    <property type="project" value="InterPro"/>
</dbReference>
<dbReference type="PANTHER" id="PTHR46796:SF12">
    <property type="entry name" value="HTH-TYPE DNA-BINDING TRANSCRIPTIONAL ACTIVATOR EUTR"/>
    <property type="match status" value="1"/>
</dbReference>
<accession>A0A193C1D6</accession>
<dbReference type="eggNOG" id="COG2207">
    <property type="taxonomic scope" value="Bacteria"/>
</dbReference>
<keyword evidence="3" id="KW-0804">Transcription</keyword>
<dbReference type="PROSITE" id="PS01124">
    <property type="entry name" value="HTH_ARAC_FAMILY_2"/>
    <property type="match status" value="1"/>
</dbReference>
<feature type="domain" description="HTH araC/xylS-type" evidence="4">
    <location>
        <begin position="220"/>
        <end position="321"/>
    </location>
</feature>
<dbReference type="Pfam" id="PF12833">
    <property type="entry name" value="HTH_18"/>
    <property type="match status" value="1"/>
</dbReference>
<evidence type="ECO:0000313" key="6">
    <source>
        <dbReference type="Proteomes" id="UP000093695"/>
    </source>
</evidence>
<dbReference type="InterPro" id="IPR009057">
    <property type="entry name" value="Homeodomain-like_sf"/>
</dbReference>
<proteinExistence type="predicted"/>
<gene>
    <name evidence="5" type="ORF">SD37_23055</name>
</gene>
<evidence type="ECO:0000259" key="4">
    <source>
        <dbReference type="PROSITE" id="PS01124"/>
    </source>
</evidence>
<name>A0A193C1D6_AMYOR</name>
<dbReference type="Proteomes" id="UP000093695">
    <property type="component" value="Chromosome"/>
</dbReference>
<dbReference type="InterPro" id="IPR050204">
    <property type="entry name" value="AraC_XylS_family_regulators"/>
</dbReference>
<dbReference type="SUPFAM" id="SSF46689">
    <property type="entry name" value="Homeodomain-like"/>
    <property type="match status" value="2"/>
</dbReference>
<dbReference type="PANTHER" id="PTHR46796">
    <property type="entry name" value="HTH-TYPE TRANSCRIPTIONAL ACTIVATOR RHAS-RELATED"/>
    <property type="match status" value="1"/>
</dbReference>
<dbReference type="STRING" id="31958.SD37_23055"/>